<feature type="transmembrane region" description="Helical" evidence="5">
    <location>
        <begin position="160"/>
        <end position="184"/>
    </location>
</feature>
<proteinExistence type="predicted"/>
<feature type="transmembrane region" description="Helical" evidence="5">
    <location>
        <begin position="82"/>
        <end position="104"/>
    </location>
</feature>
<dbReference type="GO" id="GO:0016020">
    <property type="term" value="C:membrane"/>
    <property type="evidence" value="ECO:0007669"/>
    <property type="project" value="UniProtKB-SubCell"/>
</dbReference>
<evidence type="ECO:0000259" key="6">
    <source>
        <dbReference type="Pfam" id="PF04893"/>
    </source>
</evidence>
<dbReference type="Proteomes" id="UP000184240">
    <property type="component" value="Unassembled WGS sequence"/>
</dbReference>
<evidence type="ECO:0000313" key="9">
    <source>
        <dbReference type="Proteomes" id="UP000184240"/>
    </source>
</evidence>
<reference evidence="8" key="1">
    <citation type="submission" date="2016-11" db="EMBL/GenBank/DDBJ databases">
        <authorList>
            <person name="Jaros S."/>
            <person name="Januszkiewicz K."/>
            <person name="Wedrychowicz H."/>
        </authorList>
    </citation>
    <scope>NUCLEOTIDE SEQUENCE [LARGE SCALE GENOMIC DNA]</scope>
    <source>
        <strain evidence="8">DSM 19859</strain>
    </source>
</reference>
<evidence type="ECO:0000256" key="5">
    <source>
        <dbReference type="SAM" id="Phobius"/>
    </source>
</evidence>
<dbReference type="EMBL" id="QOVN01000005">
    <property type="protein sequence ID" value="RXG28240.1"/>
    <property type="molecule type" value="Genomic_DNA"/>
</dbReference>
<evidence type="ECO:0000256" key="3">
    <source>
        <dbReference type="ARBA" id="ARBA00022989"/>
    </source>
</evidence>
<feature type="transmembrane region" description="Helical" evidence="5">
    <location>
        <begin position="35"/>
        <end position="62"/>
    </location>
</feature>
<name>A0A1M5Z6Y4_9FLAO</name>
<dbReference type="STRING" id="573501.SAMN04487999_2695"/>
<dbReference type="Pfam" id="PF04893">
    <property type="entry name" value="Yip1"/>
    <property type="match status" value="1"/>
</dbReference>
<dbReference type="EMBL" id="FQXT01000005">
    <property type="protein sequence ID" value="SHI19989.1"/>
    <property type="molecule type" value="Genomic_DNA"/>
</dbReference>
<evidence type="ECO:0000256" key="2">
    <source>
        <dbReference type="ARBA" id="ARBA00022692"/>
    </source>
</evidence>
<keyword evidence="4 5" id="KW-0472">Membrane</keyword>
<accession>A0A1M5Z6Y4</accession>
<dbReference type="InterPro" id="IPR006977">
    <property type="entry name" value="Yip1_dom"/>
</dbReference>
<evidence type="ECO:0000313" key="8">
    <source>
        <dbReference type="EMBL" id="SHI19989.1"/>
    </source>
</evidence>
<evidence type="ECO:0000313" key="7">
    <source>
        <dbReference type="EMBL" id="RXG28240.1"/>
    </source>
</evidence>
<evidence type="ECO:0000256" key="4">
    <source>
        <dbReference type="ARBA" id="ARBA00023136"/>
    </source>
</evidence>
<evidence type="ECO:0000313" key="10">
    <source>
        <dbReference type="Proteomes" id="UP000290037"/>
    </source>
</evidence>
<sequence length="185" mass="20458">MHQRGIDDFVQTLLLLAGIFNAFDRAIEKNLGDSMSLLSVIGFSVFGGALLGWISYYLYAALLSWTGKWIGGRASSKELVRVLAYGMLPAITALVFLMLQISIYGEAVFQEDLDLTKGSSFDKVIYYTSVFCEIVLSIWSFVLILIGISEVQNVGLFKAFLNLILPIFIVLLPILLISVLYSAIV</sequence>
<organism evidence="8 9">
    <name type="scientific">Leeuwenhoekiella palythoae</name>
    <dbReference type="NCBI Taxonomy" id="573501"/>
    <lineage>
        <taxon>Bacteria</taxon>
        <taxon>Pseudomonadati</taxon>
        <taxon>Bacteroidota</taxon>
        <taxon>Flavobacteriia</taxon>
        <taxon>Flavobacteriales</taxon>
        <taxon>Flavobacteriaceae</taxon>
        <taxon>Leeuwenhoekiella</taxon>
    </lineage>
</organism>
<comment type="subcellular location">
    <subcellularLocation>
        <location evidence="1">Membrane</location>
        <topology evidence="1">Multi-pass membrane protein</topology>
    </subcellularLocation>
</comment>
<dbReference type="RefSeq" id="WP_072983921.1">
    <property type="nucleotide sequence ID" value="NZ_FQXT01000005.1"/>
</dbReference>
<feature type="transmembrane region" description="Helical" evidence="5">
    <location>
        <begin position="124"/>
        <end position="148"/>
    </location>
</feature>
<gene>
    <name evidence="7" type="ORF">DSM01_2750</name>
    <name evidence="8" type="ORF">SAMN04487999_2695</name>
</gene>
<protein>
    <submittedName>
        <fullName evidence="8">Yip1 domain-containing protein</fullName>
    </submittedName>
    <submittedName>
        <fullName evidence="7">Yip1-like protein</fullName>
    </submittedName>
</protein>
<evidence type="ECO:0000256" key="1">
    <source>
        <dbReference type="ARBA" id="ARBA00004141"/>
    </source>
</evidence>
<feature type="domain" description="Yip1" evidence="6">
    <location>
        <begin position="14"/>
        <end position="176"/>
    </location>
</feature>
<keyword evidence="10" id="KW-1185">Reference proteome</keyword>
<reference evidence="9" key="2">
    <citation type="submission" date="2016-11" db="EMBL/GenBank/DDBJ databases">
        <authorList>
            <person name="Varghese N."/>
            <person name="Submissions S."/>
        </authorList>
    </citation>
    <scope>NUCLEOTIDE SEQUENCE [LARGE SCALE GENOMIC DNA]</scope>
    <source>
        <strain evidence="9">DSM 19859</strain>
    </source>
</reference>
<keyword evidence="3 5" id="KW-1133">Transmembrane helix</keyword>
<reference evidence="7 10" key="3">
    <citation type="submission" date="2018-07" db="EMBL/GenBank/DDBJ databases">
        <title>Leeuwenhoekiella genomics.</title>
        <authorList>
            <person name="Tahon G."/>
            <person name="Willems A."/>
        </authorList>
    </citation>
    <scope>NUCLEOTIDE SEQUENCE [LARGE SCALE GENOMIC DNA]</scope>
    <source>
        <strain evidence="7 10">LMG 24856</strain>
    </source>
</reference>
<dbReference type="OrthoDB" id="1449862at2"/>
<dbReference type="AlphaFoldDB" id="A0A1M5Z6Y4"/>
<dbReference type="Proteomes" id="UP000290037">
    <property type="component" value="Unassembled WGS sequence"/>
</dbReference>
<keyword evidence="2 5" id="KW-0812">Transmembrane</keyword>